<protein>
    <recommendedName>
        <fullName evidence="5">O-antigen polymerase</fullName>
    </recommendedName>
</protein>
<gene>
    <name evidence="3" type="ordered locus">FraEuI1c_2244</name>
</gene>
<evidence type="ECO:0000313" key="3">
    <source>
        <dbReference type="EMBL" id="ADP80283.1"/>
    </source>
</evidence>
<sequence>MTAVGSYEVPLAQAVSPRSGISSRPKDTASGGRASAVWTMAAAVAIGLWVIDFVAAPAVSDRVVLRSIAVTVEYLALMAFIGDRYGRSLRQFQLGPWYLLSSAVTMGLASIAWRNPQDGFLATIDRSSVAHALAIVGLAAPLWAIGYLVGPGVVALRLGHRLAAVATLERDGRGGGVCRPNAVLVLSGVSVVARVAQIALGQFGYLADPSKAVSGSSWYAQILVETGSLGLAALAIASVELARFGGVRRRTIFLVLLGTEIGFGLLSGMKGQFAYTLLAVCLSFTVARGRLPLRWLLGAAAVFLLVVVPFNAAYRDIVRKHGENLSAPAAVAAAPQVIVQTVDGGTGGTGGTGGNDNGQSSSGSVLSSTVIDRVRAVDSLAAVVQKTPNMVPYRSVFELVTDPVLGMVPRALWPDKPVRTAGYTFNQEYYDTPANLYSSAAISPQADLFRHGGLLVLLLGSALMGALYRFVDETLYPARDLRLTALYVSLFTLLLTSETTVTDLLVSLPIKIVIVVAACRFAYFRPPARV</sequence>
<accession>E3IZ00</accession>
<keyword evidence="2" id="KW-0812">Transmembrane</keyword>
<feature type="transmembrane region" description="Helical" evidence="2">
    <location>
        <begin position="34"/>
        <end position="51"/>
    </location>
</feature>
<keyword evidence="2" id="KW-1133">Transmembrane helix</keyword>
<feature type="transmembrane region" description="Helical" evidence="2">
    <location>
        <begin position="63"/>
        <end position="82"/>
    </location>
</feature>
<feature type="transmembrane region" description="Helical" evidence="2">
    <location>
        <begin position="218"/>
        <end position="239"/>
    </location>
</feature>
<reference evidence="3 4" key="1">
    <citation type="submission" date="2010-10" db="EMBL/GenBank/DDBJ databases">
        <title>Complete sequence of Frankia sp. EuI1c.</title>
        <authorList>
            <consortium name="US DOE Joint Genome Institute"/>
            <person name="Lucas S."/>
            <person name="Copeland A."/>
            <person name="Lapidus A."/>
            <person name="Cheng J.-F."/>
            <person name="Bruce D."/>
            <person name="Goodwin L."/>
            <person name="Pitluck S."/>
            <person name="Chertkov O."/>
            <person name="Detter J.C."/>
            <person name="Han C."/>
            <person name="Tapia R."/>
            <person name="Land M."/>
            <person name="Hauser L."/>
            <person name="Jeffries C."/>
            <person name="Kyrpides N."/>
            <person name="Ivanova N."/>
            <person name="Mikhailova N."/>
            <person name="Beauchemin N."/>
            <person name="Sen A."/>
            <person name="Sur S.A."/>
            <person name="Gtari M."/>
            <person name="Wall L."/>
            <person name="Tisa L."/>
            <person name="Woyke T."/>
        </authorList>
    </citation>
    <scope>NUCLEOTIDE SEQUENCE [LARGE SCALE GENOMIC DNA]</scope>
    <source>
        <strain evidence="4">DSM 45817 / CECT 9037 / EuI1c</strain>
    </source>
</reference>
<dbReference type="Proteomes" id="UP000002484">
    <property type="component" value="Chromosome"/>
</dbReference>
<proteinExistence type="predicted"/>
<keyword evidence="4" id="KW-1185">Reference proteome</keyword>
<evidence type="ECO:0008006" key="5">
    <source>
        <dbReference type="Google" id="ProtNLM"/>
    </source>
</evidence>
<feature type="transmembrane region" description="Helical" evidence="2">
    <location>
        <begin position="504"/>
        <end position="523"/>
    </location>
</feature>
<dbReference type="AlphaFoldDB" id="E3IZ00"/>
<dbReference type="HOGENOM" id="CLU_523618_0_0_11"/>
<feature type="transmembrane region" description="Helical" evidence="2">
    <location>
        <begin position="295"/>
        <end position="314"/>
    </location>
</feature>
<dbReference type="STRING" id="298654.FraEuI1c_2244"/>
<feature type="transmembrane region" description="Helical" evidence="2">
    <location>
        <begin position="183"/>
        <end position="206"/>
    </location>
</feature>
<organism evidence="3 4">
    <name type="scientific">Pseudofrankia inefficax (strain DSM 45817 / CECT 9037 / DDB 130130 / EuI1c)</name>
    <name type="common">Frankia inefficax</name>
    <dbReference type="NCBI Taxonomy" id="298654"/>
    <lineage>
        <taxon>Bacteria</taxon>
        <taxon>Bacillati</taxon>
        <taxon>Actinomycetota</taxon>
        <taxon>Actinomycetes</taxon>
        <taxon>Frankiales</taxon>
        <taxon>Frankiaceae</taxon>
        <taxon>Pseudofrankia</taxon>
    </lineage>
</organism>
<dbReference type="InParanoid" id="E3IZ00"/>
<feature type="region of interest" description="Disordered" evidence="1">
    <location>
        <begin position="344"/>
        <end position="363"/>
    </location>
</feature>
<feature type="transmembrane region" description="Helical" evidence="2">
    <location>
        <begin position="133"/>
        <end position="156"/>
    </location>
</feature>
<dbReference type="EMBL" id="CP002299">
    <property type="protein sequence ID" value="ADP80283.1"/>
    <property type="molecule type" value="Genomic_DNA"/>
</dbReference>
<dbReference type="KEGG" id="fri:FraEuI1c_2244"/>
<feature type="transmembrane region" description="Helical" evidence="2">
    <location>
        <begin position="452"/>
        <end position="471"/>
    </location>
</feature>
<name>E3IZ00_PSEI1</name>
<feature type="compositionally biased region" description="Gly residues" evidence="1">
    <location>
        <begin position="344"/>
        <end position="356"/>
    </location>
</feature>
<feature type="transmembrane region" description="Helical" evidence="2">
    <location>
        <begin position="94"/>
        <end position="113"/>
    </location>
</feature>
<feature type="transmembrane region" description="Helical" evidence="2">
    <location>
        <begin position="251"/>
        <end position="275"/>
    </location>
</feature>
<evidence type="ECO:0000256" key="2">
    <source>
        <dbReference type="SAM" id="Phobius"/>
    </source>
</evidence>
<evidence type="ECO:0000313" key="4">
    <source>
        <dbReference type="Proteomes" id="UP000002484"/>
    </source>
</evidence>
<keyword evidence="2" id="KW-0472">Membrane</keyword>
<evidence type="ECO:0000256" key="1">
    <source>
        <dbReference type="SAM" id="MobiDB-lite"/>
    </source>
</evidence>